<dbReference type="SUPFAM" id="SSF88723">
    <property type="entry name" value="PIN domain-like"/>
    <property type="match status" value="1"/>
</dbReference>
<feature type="binding site" evidence="6">
    <location>
        <position position="6"/>
    </location>
    <ligand>
        <name>Mg(2+)</name>
        <dbReference type="ChEBI" id="CHEBI:18420"/>
    </ligand>
</feature>
<reference evidence="8" key="1">
    <citation type="submission" date="2021-03" db="EMBL/GenBank/DDBJ databases">
        <title>Streptomyces poriferae sp. nov., a novel marine sponge-derived Actinobacteria species with anti-MRSA activity.</title>
        <authorList>
            <person name="Sandoval-Powers M."/>
            <person name="Kralova S."/>
            <person name="Nguyen G.-S."/>
            <person name="Fawwal D."/>
            <person name="Degnes K."/>
            <person name="Klinkenberg G."/>
            <person name="Sletta H."/>
            <person name="Wentzel A."/>
            <person name="Liles M.R."/>
        </authorList>
    </citation>
    <scope>NUCLEOTIDE SEQUENCE</scope>
    <source>
        <strain evidence="8">DSM 41794</strain>
    </source>
</reference>
<evidence type="ECO:0000256" key="1">
    <source>
        <dbReference type="ARBA" id="ARBA00022649"/>
    </source>
</evidence>
<dbReference type="GO" id="GO:0004540">
    <property type="term" value="F:RNA nuclease activity"/>
    <property type="evidence" value="ECO:0007669"/>
    <property type="project" value="InterPro"/>
</dbReference>
<keyword evidence="4 6" id="KW-0378">Hydrolase</keyword>
<dbReference type="InterPro" id="IPR029060">
    <property type="entry name" value="PIN-like_dom_sf"/>
</dbReference>
<evidence type="ECO:0000313" key="8">
    <source>
        <dbReference type="EMBL" id="MBO0514877.1"/>
    </source>
</evidence>
<feature type="binding site" evidence="6">
    <location>
        <position position="102"/>
    </location>
    <ligand>
        <name>Mg(2+)</name>
        <dbReference type="ChEBI" id="CHEBI:18420"/>
    </ligand>
</feature>
<evidence type="ECO:0000313" key="9">
    <source>
        <dbReference type="Proteomes" id="UP000664167"/>
    </source>
</evidence>
<comment type="similarity">
    <text evidence="6">Belongs to the PINc/VapC protein family.</text>
</comment>
<dbReference type="EC" id="3.1.-.-" evidence="6"/>
<keyword evidence="5 6" id="KW-0460">Magnesium</keyword>
<dbReference type="InterPro" id="IPR002716">
    <property type="entry name" value="PIN_dom"/>
</dbReference>
<dbReference type="RefSeq" id="WP_206964917.1">
    <property type="nucleotide sequence ID" value="NZ_BAAAJJ010000002.1"/>
</dbReference>
<proteinExistence type="inferred from homology"/>
<evidence type="ECO:0000256" key="3">
    <source>
        <dbReference type="ARBA" id="ARBA00022723"/>
    </source>
</evidence>
<evidence type="ECO:0000259" key="7">
    <source>
        <dbReference type="Pfam" id="PF01850"/>
    </source>
</evidence>
<keyword evidence="6" id="KW-0800">Toxin</keyword>
<dbReference type="HAMAP" id="MF_00265">
    <property type="entry name" value="VapC_Nob1"/>
    <property type="match status" value="1"/>
</dbReference>
<dbReference type="EMBL" id="JAFLRJ010000239">
    <property type="protein sequence ID" value="MBO0514877.1"/>
    <property type="molecule type" value="Genomic_DNA"/>
</dbReference>
<name>A0A939JJL2_9ACTN</name>
<dbReference type="AlphaFoldDB" id="A0A939JJL2"/>
<dbReference type="GO" id="GO:0000287">
    <property type="term" value="F:magnesium ion binding"/>
    <property type="evidence" value="ECO:0007669"/>
    <property type="project" value="UniProtKB-UniRule"/>
</dbReference>
<dbReference type="Pfam" id="PF01850">
    <property type="entry name" value="PIN"/>
    <property type="match status" value="1"/>
</dbReference>
<sequence>MIVVADTSALIAAYDADDPDSDGCERVLKDAALLIVSPLVLAEVDHVGTRVLGREGARTMIADLRRAAHIMRAAFPEVTAGMLDLADGVRERHAALDLDLPDAVNVVLAAEYRTDAIATLDRRDFRVIRPLTHHKAFRLLPDDL</sequence>
<organism evidence="8 9">
    <name type="scientific">Streptomyces beijiangensis</name>
    <dbReference type="NCBI Taxonomy" id="163361"/>
    <lineage>
        <taxon>Bacteria</taxon>
        <taxon>Bacillati</taxon>
        <taxon>Actinomycetota</taxon>
        <taxon>Actinomycetes</taxon>
        <taxon>Kitasatosporales</taxon>
        <taxon>Streptomycetaceae</taxon>
        <taxon>Streptomyces</taxon>
    </lineage>
</organism>
<accession>A0A939JJL2</accession>
<keyword evidence="2 6" id="KW-0540">Nuclease</keyword>
<keyword evidence="9" id="KW-1185">Reference proteome</keyword>
<gene>
    <name evidence="6" type="primary">vapC</name>
    <name evidence="8" type="ORF">J0695_24215</name>
</gene>
<comment type="cofactor">
    <cofactor evidence="6">
        <name>Mg(2+)</name>
        <dbReference type="ChEBI" id="CHEBI:18420"/>
    </cofactor>
</comment>
<protein>
    <recommendedName>
        <fullName evidence="6">Ribonuclease VapC</fullName>
        <shortName evidence="6">RNase VapC</shortName>
        <ecNumber evidence="6">3.1.-.-</ecNumber>
    </recommendedName>
    <alternativeName>
        <fullName evidence="6">Toxin VapC</fullName>
    </alternativeName>
</protein>
<comment type="function">
    <text evidence="6">Toxic component of a toxin-antitoxin (TA) system. An RNase.</text>
</comment>
<evidence type="ECO:0000256" key="4">
    <source>
        <dbReference type="ARBA" id="ARBA00022801"/>
    </source>
</evidence>
<dbReference type="Proteomes" id="UP000664167">
    <property type="component" value="Unassembled WGS sequence"/>
</dbReference>
<keyword evidence="1 6" id="KW-1277">Toxin-antitoxin system</keyword>
<evidence type="ECO:0000256" key="5">
    <source>
        <dbReference type="ARBA" id="ARBA00022842"/>
    </source>
</evidence>
<feature type="domain" description="PIN" evidence="7">
    <location>
        <begin position="3"/>
        <end position="126"/>
    </location>
</feature>
<dbReference type="InterPro" id="IPR022907">
    <property type="entry name" value="VapC_family"/>
</dbReference>
<evidence type="ECO:0000256" key="2">
    <source>
        <dbReference type="ARBA" id="ARBA00022722"/>
    </source>
</evidence>
<dbReference type="GO" id="GO:0090729">
    <property type="term" value="F:toxin activity"/>
    <property type="evidence" value="ECO:0007669"/>
    <property type="project" value="UniProtKB-KW"/>
</dbReference>
<dbReference type="GO" id="GO:0016787">
    <property type="term" value="F:hydrolase activity"/>
    <property type="evidence" value="ECO:0007669"/>
    <property type="project" value="UniProtKB-KW"/>
</dbReference>
<dbReference type="Gene3D" id="3.40.50.1010">
    <property type="entry name" value="5'-nuclease"/>
    <property type="match status" value="1"/>
</dbReference>
<comment type="caution">
    <text evidence="8">The sequence shown here is derived from an EMBL/GenBank/DDBJ whole genome shotgun (WGS) entry which is preliminary data.</text>
</comment>
<keyword evidence="3 6" id="KW-0479">Metal-binding</keyword>
<evidence type="ECO:0000256" key="6">
    <source>
        <dbReference type="HAMAP-Rule" id="MF_00265"/>
    </source>
</evidence>